<dbReference type="EMBL" id="CP004005">
    <property type="protein sequence ID" value="AGH17133.1"/>
    <property type="molecule type" value="Genomic_DNA"/>
</dbReference>
<dbReference type="InterPro" id="IPR037518">
    <property type="entry name" value="MPN"/>
</dbReference>
<evidence type="ECO:0000313" key="8">
    <source>
        <dbReference type="Proteomes" id="UP000011820"/>
    </source>
</evidence>
<evidence type="ECO:0000256" key="1">
    <source>
        <dbReference type="ARBA" id="ARBA00022670"/>
    </source>
</evidence>
<evidence type="ECO:0000256" key="2">
    <source>
        <dbReference type="ARBA" id="ARBA00022723"/>
    </source>
</evidence>
<keyword evidence="5" id="KW-0482">Metalloprotease</keyword>
<keyword evidence="8" id="KW-1185">Reference proteome</keyword>
<keyword evidence="2" id="KW-0479">Metal-binding</keyword>
<dbReference type="Pfam" id="PF04002">
    <property type="entry name" value="RadC"/>
    <property type="match status" value="1"/>
</dbReference>
<name>A0ABN4B6R1_LIBAS</name>
<dbReference type="InterPro" id="IPR025657">
    <property type="entry name" value="RadC_JAB"/>
</dbReference>
<keyword evidence="1" id="KW-0645">Protease</keyword>
<dbReference type="PANTHER" id="PTHR30471">
    <property type="entry name" value="DNA REPAIR PROTEIN RADC"/>
    <property type="match status" value="1"/>
</dbReference>
<dbReference type="PROSITE" id="PS01302">
    <property type="entry name" value="UPF0758"/>
    <property type="match status" value="1"/>
</dbReference>
<keyword evidence="3" id="KW-0378">Hydrolase</keyword>
<reference evidence="7 8" key="1">
    <citation type="journal article" date="2013" name="Genome Announc.">
        <title>Complete Genome Sequence of a Chinese Strain of 'Candidatus Liberibacter asiaticus'.</title>
        <authorList>
            <person name="Lin H."/>
            <person name="Han C.S."/>
            <person name="Liu B."/>
            <person name="Lou B."/>
            <person name="Bai X."/>
            <person name="Deng C."/>
            <person name="Civerolo E.L."/>
            <person name="Gupta G."/>
        </authorList>
    </citation>
    <scope>NUCLEOTIDE SEQUENCE [LARGE SCALE GENOMIC DNA]</scope>
    <source>
        <strain evidence="8">gxpsy</strain>
    </source>
</reference>
<evidence type="ECO:0000313" key="7">
    <source>
        <dbReference type="EMBL" id="AGH17133.1"/>
    </source>
</evidence>
<evidence type="ECO:0000256" key="3">
    <source>
        <dbReference type="ARBA" id="ARBA00022801"/>
    </source>
</evidence>
<dbReference type="CDD" id="cd08071">
    <property type="entry name" value="MPN_DUF2466"/>
    <property type="match status" value="1"/>
</dbReference>
<dbReference type="PANTHER" id="PTHR30471:SF3">
    <property type="entry name" value="UPF0758 PROTEIN YEES-RELATED"/>
    <property type="match status" value="1"/>
</dbReference>
<organism evidence="7 8">
    <name type="scientific">Candidatus Liberibacter asiaticus str. gxpsy</name>
    <dbReference type="NCBI Taxonomy" id="1174529"/>
    <lineage>
        <taxon>Bacteria</taxon>
        <taxon>Pseudomonadati</taxon>
        <taxon>Pseudomonadota</taxon>
        <taxon>Alphaproteobacteria</taxon>
        <taxon>Hyphomicrobiales</taxon>
        <taxon>Rhizobiaceae</taxon>
        <taxon>Liberibacter</taxon>
    </lineage>
</organism>
<dbReference type="InterPro" id="IPR001405">
    <property type="entry name" value="UPF0758"/>
</dbReference>
<proteinExistence type="predicted"/>
<dbReference type="Gene3D" id="3.40.140.10">
    <property type="entry name" value="Cytidine Deaminase, domain 2"/>
    <property type="match status" value="1"/>
</dbReference>
<evidence type="ECO:0000256" key="5">
    <source>
        <dbReference type="ARBA" id="ARBA00023049"/>
    </source>
</evidence>
<accession>A0ABN4B6R1</accession>
<keyword evidence="4" id="KW-0862">Zinc</keyword>
<gene>
    <name evidence="7" type="ORF">WSI_03815</name>
</gene>
<dbReference type="PROSITE" id="PS50249">
    <property type="entry name" value="MPN"/>
    <property type="match status" value="1"/>
</dbReference>
<evidence type="ECO:0000259" key="6">
    <source>
        <dbReference type="PROSITE" id="PS50249"/>
    </source>
</evidence>
<feature type="domain" description="MPN" evidence="6">
    <location>
        <begin position="1"/>
        <end position="97"/>
    </location>
</feature>
<evidence type="ECO:0000256" key="4">
    <source>
        <dbReference type="ARBA" id="ARBA00022833"/>
    </source>
</evidence>
<protein>
    <submittedName>
        <fullName evidence="7">DNA repair protein RadC</fullName>
    </submittedName>
</protein>
<dbReference type="InterPro" id="IPR020891">
    <property type="entry name" value="UPF0758_CS"/>
</dbReference>
<sequence length="97" mass="10860">MFLDKHNILIADEVQSRGTIDHVPVYIREIVQRCLELSATSIILVHNHPSGNPNPSDADINMTQNIITTLNPLNIIVHDHIIIGKDAFVSFKGLRII</sequence>
<dbReference type="Proteomes" id="UP000011820">
    <property type="component" value="Chromosome"/>
</dbReference>
<dbReference type="SUPFAM" id="SSF102712">
    <property type="entry name" value="JAB1/MPN domain"/>
    <property type="match status" value="1"/>
</dbReference>